<reference evidence="1 2" key="1">
    <citation type="submission" date="2015-11" db="EMBL/GenBank/DDBJ databases">
        <title>Expanding the genomic diversity of Burkholderia species for the development of highly accurate diagnostics.</title>
        <authorList>
            <person name="Sahl J."/>
            <person name="Keim P."/>
            <person name="Wagner D."/>
        </authorList>
    </citation>
    <scope>NUCLEOTIDE SEQUENCE [LARGE SCALE GENOMIC DNA]</scope>
    <source>
        <strain evidence="1 2">MSMB2087WGS</strain>
    </source>
</reference>
<comment type="caution">
    <text evidence="1">The sequence shown here is derived from an EMBL/GenBank/DDBJ whole genome shotgun (WGS) entry which is preliminary data.</text>
</comment>
<protein>
    <submittedName>
        <fullName evidence="1">Uncharacterized protein</fullName>
    </submittedName>
</protein>
<name>A0A106QC76_9BURK</name>
<organism evidence="1 2">
    <name type="scientific">Burkholderia ubonensis</name>
    <dbReference type="NCBI Taxonomy" id="101571"/>
    <lineage>
        <taxon>Bacteria</taxon>
        <taxon>Pseudomonadati</taxon>
        <taxon>Pseudomonadota</taxon>
        <taxon>Betaproteobacteria</taxon>
        <taxon>Burkholderiales</taxon>
        <taxon>Burkholderiaceae</taxon>
        <taxon>Burkholderia</taxon>
        <taxon>Burkholderia cepacia complex</taxon>
    </lineage>
</organism>
<evidence type="ECO:0000313" key="1">
    <source>
        <dbReference type="EMBL" id="KWA84193.1"/>
    </source>
</evidence>
<evidence type="ECO:0000313" key="2">
    <source>
        <dbReference type="Proteomes" id="UP000060630"/>
    </source>
</evidence>
<proteinExistence type="predicted"/>
<gene>
    <name evidence="1" type="ORF">WL29_22800</name>
</gene>
<dbReference type="EMBL" id="LPHD01000049">
    <property type="protein sequence ID" value="KWA84193.1"/>
    <property type="molecule type" value="Genomic_DNA"/>
</dbReference>
<dbReference type="AlphaFoldDB" id="A0A106QC76"/>
<dbReference type="RefSeq" id="WP_060192591.1">
    <property type="nucleotide sequence ID" value="NZ_LPHD01000049.1"/>
</dbReference>
<sequence>MEIVGYHGTKVDFEKFEANTFSLDRMVGPHFSKTPELANRFALRNPGRKGNGKRTGGRVIPVKLTGAIYTVNQHYADFAGFYSWLHHPDHGYSLGLFALDYHAIAHDIGKVVLNERPDLLERYARATGHPDAQTCRATLEASGHWQLVSNLELAAHDGLKADIANAYRDLLVARGFGVLEYVNTAKKEQVGDLADQTCYIALTTPRFYFE</sequence>
<dbReference type="Proteomes" id="UP000060630">
    <property type="component" value="Unassembled WGS sequence"/>
</dbReference>
<accession>A0A106QC76</accession>